<dbReference type="OrthoDB" id="77313at2157"/>
<dbReference type="InterPro" id="IPR011646">
    <property type="entry name" value="KAP_P-loop"/>
</dbReference>
<protein>
    <submittedName>
        <fullName evidence="2">Archaeal ATPase</fullName>
    </submittedName>
</protein>
<dbReference type="PANTHER" id="PTHR34301:SF8">
    <property type="entry name" value="ATPASE DOMAIN-CONTAINING PROTEIN"/>
    <property type="match status" value="1"/>
</dbReference>
<dbReference type="Pfam" id="PF07693">
    <property type="entry name" value="KAP_NTPase"/>
    <property type="match status" value="1"/>
</dbReference>
<proteinExistence type="predicted"/>
<feature type="domain" description="KAP NTPase" evidence="1">
    <location>
        <begin position="27"/>
        <end position="169"/>
    </location>
</feature>
<evidence type="ECO:0000313" key="2">
    <source>
        <dbReference type="EMBL" id="KZX11917.1"/>
    </source>
</evidence>
<sequence length="404" mass="47107">MYFEKESPFQPESPVKPEKFEGRKDIINKHLPYLYRASQGTPTQFLIKGKRGMGKTSLADYFKNIVEVKCKMLTVHVFNDGVHDLDSLIQQIVERILNKIKTETWGGDIINTFKKHIQSVEFLNTKIEFRPDPETIKFIKDNFPFFLEDMIKKLNGNKTGLFIIIDDINGLSESADFANWYKSFADTISTEIRKIPLAIILTTYPENAQKLYNHNPSFNRLFKHIEIKGLNDSEIEDFFTKIFSKLDITIEKEAIKLMVNFSSGFPNMMQEIGDGVFWRNNDNIIDKEDALHGIIKAGTEIGDKYLKPALDKSIKSERYLSIFRTLGNDFTKHDIMEEYAFRKKDINEKLEPKEMNAFSDFLSRAKELKILEYPEGVKQGVYTFTNNLYPIYFLIQYLEHENNM</sequence>
<dbReference type="PANTHER" id="PTHR34301">
    <property type="entry name" value="DNA-BINDING PROTEIN-RELATED"/>
    <property type="match status" value="1"/>
</dbReference>
<keyword evidence="3" id="KW-1185">Reference proteome</keyword>
<dbReference type="AlphaFoldDB" id="A0A166C7G4"/>
<reference evidence="2 3" key="1">
    <citation type="submission" date="2016-04" db="EMBL/GenBank/DDBJ databases">
        <title>Genome sequence of Methanobrevibacter curvatus DSM 11111.</title>
        <authorList>
            <person name="Poehlein A."/>
            <person name="Seedorf H."/>
            <person name="Daniel R."/>
        </authorList>
    </citation>
    <scope>NUCLEOTIDE SEQUENCE [LARGE SCALE GENOMIC DNA]</scope>
    <source>
        <strain evidence="2 3">DSM 11111</strain>
    </source>
</reference>
<gene>
    <name evidence="2" type="ORF">MBCUR_12410</name>
</gene>
<dbReference type="PATRIC" id="fig|49547.3.peg.1335"/>
<dbReference type="EMBL" id="LWMV01000178">
    <property type="protein sequence ID" value="KZX11917.1"/>
    <property type="molecule type" value="Genomic_DNA"/>
</dbReference>
<name>A0A166C7G4_9EURY</name>
<dbReference type="Proteomes" id="UP000077245">
    <property type="component" value="Unassembled WGS sequence"/>
</dbReference>
<accession>A0A166C7G4</accession>
<evidence type="ECO:0000259" key="1">
    <source>
        <dbReference type="Pfam" id="PF07693"/>
    </source>
</evidence>
<dbReference type="Gene3D" id="3.40.50.300">
    <property type="entry name" value="P-loop containing nucleotide triphosphate hydrolases"/>
    <property type="match status" value="1"/>
</dbReference>
<dbReference type="SUPFAM" id="SSF52540">
    <property type="entry name" value="P-loop containing nucleoside triphosphate hydrolases"/>
    <property type="match status" value="1"/>
</dbReference>
<dbReference type="InterPro" id="IPR027417">
    <property type="entry name" value="P-loop_NTPase"/>
</dbReference>
<dbReference type="RefSeq" id="WP_067091645.1">
    <property type="nucleotide sequence ID" value="NZ_LWMV01000178.1"/>
</dbReference>
<comment type="caution">
    <text evidence="2">The sequence shown here is derived from an EMBL/GenBank/DDBJ whole genome shotgun (WGS) entry which is preliminary data.</text>
</comment>
<organism evidence="2 3">
    <name type="scientific">Methanobrevibacter curvatus</name>
    <dbReference type="NCBI Taxonomy" id="49547"/>
    <lineage>
        <taxon>Archaea</taxon>
        <taxon>Methanobacteriati</taxon>
        <taxon>Methanobacteriota</taxon>
        <taxon>Methanomada group</taxon>
        <taxon>Methanobacteria</taxon>
        <taxon>Methanobacteriales</taxon>
        <taxon>Methanobacteriaceae</taxon>
        <taxon>Methanobrevibacter</taxon>
    </lineage>
</organism>
<evidence type="ECO:0000313" key="3">
    <source>
        <dbReference type="Proteomes" id="UP000077245"/>
    </source>
</evidence>